<accession>A0A926KS86</accession>
<dbReference type="GO" id="GO:0016020">
    <property type="term" value="C:membrane"/>
    <property type="evidence" value="ECO:0007669"/>
    <property type="project" value="UniProtKB-SubCell"/>
</dbReference>
<evidence type="ECO:0000256" key="5">
    <source>
        <dbReference type="SAM" id="Phobius"/>
    </source>
</evidence>
<comment type="subcellular location">
    <subcellularLocation>
        <location evidence="1">Membrane</location>
        <topology evidence="1">Multi-pass membrane protein</topology>
    </subcellularLocation>
</comment>
<feature type="transmembrane region" description="Helical" evidence="5">
    <location>
        <begin position="6"/>
        <end position="25"/>
    </location>
</feature>
<name>A0A926KS86_9BACL</name>
<feature type="transmembrane region" description="Helical" evidence="5">
    <location>
        <begin position="66"/>
        <end position="83"/>
    </location>
</feature>
<protein>
    <submittedName>
        <fullName evidence="6">DoxX family protein</fullName>
    </submittedName>
</protein>
<evidence type="ECO:0000256" key="4">
    <source>
        <dbReference type="ARBA" id="ARBA00023136"/>
    </source>
</evidence>
<keyword evidence="4 5" id="KW-0472">Membrane</keyword>
<dbReference type="Pfam" id="PF13564">
    <property type="entry name" value="DoxX_2"/>
    <property type="match status" value="1"/>
</dbReference>
<dbReference type="InterPro" id="IPR032808">
    <property type="entry name" value="DoxX"/>
</dbReference>
<keyword evidence="2 5" id="KW-0812">Transmembrane</keyword>
<reference evidence="6" key="1">
    <citation type="submission" date="2020-09" db="EMBL/GenBank/DDBJ databases">
        <title>Draft Genome Sequence of Paenibacillus sp. WST5.</title>
        <authorList>
            <person name="Bao Z."/>
        </authorList>
    </citation>
    <scope>NUCLEOTIDE SEQUENCE</scope>
    <source>
        <strain evidence="6">WST5</strain>
    </source>
</reference>
<proteinExistence type="predicted"/>
<dbReference type="Proteomes" id="UP000650466">
    <property type="component" value="Unassembled WGS sequence"/>
</dbReference>
<dbReference type="EMBL" id="JACVVD010000006">
    <property type="protein sequence ID" value="MBD0382201.1"/>
    <property type="molecule type" value="Genomic_DNA"/>
</dbReference>
<sequence>MSLTLVILKWIVICMFAFSSAIKFLRTKSMVRHWNEYRYPMWFMHVTAILELIGSFGILISSWVPATLIYAAALLAVLMLGAIHAHLARAKHSPFMAINACLMLILSITLIVA</sequence>
<evidence type="ECO:0000313" key="7">
    <source>
        <dbReference type="Proteomes" id="UP000650466"/>
    </source>
</evidence>
<keyword evidence="3 5" id="KW-1133">Transmembrane helix</keyword>
<dbReference type="AlphaFoldDB" id="A0A926KS86"/>
<organism evidence="6 7">
    <name type="scientific">Paenibacillus sedimenti</name>
    <dbReference type="NCBI Taxonomy" id="2770274"/>
    <lineage>
        <taxon>Bacteria</taxon>
        <taxon>Bacillati</taxon>
        <taxon>Bacillota</taxon>
        <taxon>Bacilli</taxon>
        <taxon>Bacillales</taxon>
        <taxon>Paenibacillaceae</taxon>
        <taxon>Paenibacillus</taxon>
    </lineage>
</organism>
<comment type="caution">
    <text evidence="6">The sequence shown here is derived from an EMBL/GenBank/DDBJ whole genome shotgun (WGS) entry which is preliminary data.</text>
</comment>
<evidence type="ECO:0000256" key="1">
    <source>
        <dbReference type="ARBA" id="ARBA00004141"/>
    </source>
</evidence>
<gene>
    <name evidence="6" type="ORF">ICC18_18955</name>
</gene>
<feature type="transmembrane region" description="Helical" evidence="5">
    <location>
        <begin position="37"/>
        <end position="60"/>
    </location>
</feature>
<evidence type="ECO:0000256" key="2">
    <source>
        <dbReference type="ARBA" id="ARBA00022692"/>
    </source>
</evidence>
<keyword evidence="7" id="KW-1185">Reference proteome</keyword>
<evidence type="ECO:0000256" key="3">
    <source>
        <dbReference type="ARBA" id="ARBA00022989"/>
    </source>
</evidence>
<evidence type="ECO:0000313" key="6">
    <source>
        <dbReference type="EMBL" id="MBD0382201.1"/>
    </source>
</evidence>
<feature type="transmembrane region" description="Helical" evidence="5">
    <location>
        <begin position="95"/>
        <end position="112"/>
    </location>
</feature>